<dbReference type="PROSITE" id="PS51318">
    <property type="entry name" value="TAT"/>
    <property type="match status" value="1"/>
</dbReference>
<organism evidence="3 4">
    <name type="scientific">Enterovirga rhinocerotis</name>
    <dbReference type="NCBI Taxonomy" id="1339210"/>
    <lineage>
        <taxon>Bacteria</taxon>
        <taxon>Pseudomonadati</taxon>
        <taxon>Pseudomonadota</taxon>
        <taxon>Alphaproteobacteria</taxon>
        <taxon>Hyphomicrobiales</taxon>
        <taxon>Methylobacteriaceae</taxon>
        <taxon>Enterovirga</taxon>
    </lineage>
</organism>
<dbReference type="InterPro" id="IPR012373">
    <property type="entry name" value="Ferrdict_sens_TM"/>
</dbReference>
<dbReference type="InterPro" id="IPR006311">
    <property type="entry name" value="TAT_signal"/>
</dbReference>
<dbReference type="Pfam" id="PF16220">
    <property type="entry name" value="DUF4880"/>
    <property type="match status" value="1"/>
</dbReference>
<dbReference type="AlphaFoldDB" id="A0A4R7BT17"/>
<proteinExistence type="predicted"/>
<keyword evidence="4" id="KW-1185">Reference proteome</keyword>
<dbReference type="Gene3D" id="2.60.120.1440">
    <property type="match status" value="1"/>
</dbReference>
<feature type="domain" description="FecR N-terminal" evidence="2">
    <location>
        <begin position="12"/>
        <end position="53"/>
    </location>
</feature>
<dbReference type="Proteomes" id="UP000295122">
    <property type="component" value="Unassembled WGS sequence"/>
</dbReference>
<reference evidence="3 4" key="1">
    <citation type="submission" date="2019-03" db="EMBL/GenBank/DDBJ databases">
        <title>Genomic Encyclopedia of Type Strains, Phase IV (KMG-IV): sequencing the most valuable type-strain genomes for metagenomic binning, comparative biology and taxonomic classification.</title>
        <authorList>
            <person name="Goeker M."/>
        </authorList>
    </citation>
    <scope>NUCLEOTIDE SEQUENCE [LARGE SCALE GENOMIC DNA]</scope>
    <source>
        <strain evidence="3 4">DSM 25903</strain>
    </source>
</reference>
<gene>
    <name evidence="3" type="ORF">EV668_3377</name>
</gene>
<comment type="caution">
    <text evidence="3">The sequence shown here is derived from an EMBL/GenBank/DDBJ whole genome shotgun (WGS) entry which is preliminary data.</text>
</comment>
<sequence length="318" mass="33821">MTEVPEDRRLFREAADLAIRLQNDPSNPVSVEMLRAWLARSAQHQAAWARISAIHGMTGQVLKENRRAARAGHGPSRRSLVIGGAIGLGAAAAGSLALPRALRRLQADYTTSTAELRPVVLTDGSVMTLGPDSAVAIRYGGERRAVELLSGMAYFEVAPEPARPFVVHVDRFSATALGTAFDVSNDAGFISVSVSHGVVEASTAGPGQRSAERLNIGQWITLDSSSHAISRGLREPSQIAAWRDGMIVADRETVSAMVAKIARWQGGHVVMADPSLGSRQVSGVFDLSDPIRALEAVARPFGAKVRRIGPLVTVLSPV</sequence>
<dbReference type="InterPro" id="IPR032623">
    <property type="entry name" value="FecR_N"/>
</dbReference>
<feature type="domain" description="FecR protein" evidence="1">
    <location>
        <begin position="108"/>
        <end position="200"/>
    </location>
</feature>
<evidence type="ECO:0000313" key="3">
    <source>
        <dbReference type="EMBL" id="TDR88894.1"/>
    </source>
</evidence>
<dbReference type="PIRSF" id="PIRSF018266">
    <property type="entry name" value="FecR"/>
    <property type="match status" value="1"/>
</dbReference>
<dbReference type="PANTHER" id="PTHR30273">
    <property type="entry name" value="PERIPLASMIC SIGNAL SENSOR AND SIGMA FACTOR ACTIVATOR FECR-RELATED"/>
    <property type="match status" value="1"/>
</dbReference>
<evidence type="ECO:0000313" key="4">
    <source>
        <dbReference type="Proteomes" id="UP000295122"/>
    </source>
</evidence>
<dbReference type="PANTHER" id="PTHR30273:SF2">
    <property type="entry name" value="PROTEIN FECR"/>
    <property type="match status" value="1"/>
</dbReference>
<dbReference type="RefSeq" id="WP_133772170.1">
    <property type="nucleotide sequence ID" value="NZ_SNZR01000014.1"/>
</dbReference>
<dbReference type="InterPro" id="IPR006860">
    <property type="entry name" value="FecR"/>
</dbReference>
<dbReference type="OrthoDB" id="636724at2"/>
<name>A0A4R7BT17_9HYPH</name>
<dbReference type="Pfam" id="PF04773">
    <property type="entry name" value="FecR"/>
    <property type="match status" value="1"/>
</dbReference>
<evidence type="ECO:0000259" key="2">
    <source>
        <dbReference type="Pfam" id="PF16220"/>
    </source>
</evidence>
<dbReference type="EMBL" id="SNZR01000014">
    <property type="protein sequence ID" value="TDR88894.1"/>
    <property type="molecule type" value="Genomic_DNA"/>
</dbReference>
<accession>A0A4R7BT17</accession>
<dbReference type="GO" id="GO:0016989">
    <property type="term" value="F:sigma factor antagonist activity"/>
    <property type="evidence" value="ECO:0007669"/>
    <property type="project" value="TreeGrafter"/>
</dbReference>
<evidence type="ECO:0000259" key="1">
    <source>
        <dbReference type="Pfam" id="PF04773"/>
    </source>
</evidence>
<protein>
    <submittedName>
        <fullName evidence="3">FecR family protein</fullName>
    </submittedName>
</protein>